<evidence type="ECO:0000313" key="2">
    <source>
        <dbReference type="Proteomes" id="UP000824201"/>
    </source>
</evidence>
<dbReference type="Proteomes" id="UP000824201">
    <property type="component" value="Unassembled WGS sequence"/>
</dbReference>
<accession>A0A9D1EG49</accession>
<organism evidence="1 2">
    <name type="scientific">Candidatus Fimimorpha faecalis</name>
    <dbReference type="NCBI Taxonomy" id="2840824"/>
    <lineage>
        <taxon>Bacteria</taxon>
        <taxon>Bacillati</taxon>
        <taxon>Bacillota</taxon>
        <taxon>Clostridia</taxon>
        <taxon>Eubacteriales</taxon>
        <taxon>Candidatus Fimimorpha</taxon>
    </lineage>
</organism>
<dbReference type="EMBL" id="DVHN01000179">
    <property type="protein sequence ID" value="HIR89782.1"/>
    <property type="molecule type" value="Genomic_DNA"/>
</dbReference>
<reference evidence="1" key="2">
    <citation type="journal article" date="2021" name="PeerJ">
        <title>Extensive microbial diversity within the chicken gut microbiome revealed by metagenomics and culture.</title>
        <authorList>
            <person name="Gilroy R."/>
            <person name="Ravi A."/>
            <person name="Getino M."/>
            <person name="Pursley I."/>
            <person name="Horton D.L."/>
            <person name="Alikhan N.F."/>
            <person name="Baker D."/>
            <person name="Gharbi K."/>
            <person name="Hall N."/>
            <person name="Watson M."/>
            <person name="Adriaenssens E.M."/>
            <person name="Foster-Nyarko E."/>
            <person name="Jarju S."/>
            <person name="Secka A."/>
            <person name="Antonio M."/>
            <person name="Oren A."/>
            <person name="Chaudhuri R.R."/>
            <person name="La Ragione R."/>
            <person name="Hildebrand F."/>
            <person name="Pallen M.J."/>
        </authorList>
    </citation>
    <scope>NUCLEOTIDE SEQUENCE</scope>
    <source>
        <strain evidence="1">ChiW13-3771</strain>
    </source>
</reference>
<name>A0A9D1EG49_9FIRM</name>
<evidence type="ECO:0000313" key="1">
    <source>
        <dbReference type="EMBL" id="HIR89782.1"/>
    </source>
</evidence>
<sequence length="210" mass="23810">MATQKDKEKKTILTVFVEGDTEVEFYGKMVASIRQKVGKGQCSIEIKNVKGVGNYQNKVCRIFENSVKKKYPGYNYVVVLCYDTDVFQYSRKPPVDWNAVTKALSDKGANKIEQIRAEKSIEDWFLLDSDGLKRFLKLSAKTNISAYKGQKGLVQLFQKASKLYIKGVQCKGLVDALDMEKIFPHICGEIHILCDTMGMNCSELNEHCKL</sequence>
<gene>
    <name evidence="1" type="ORF">IAC96_12630</name>
</gene>
<proteinExistence type="predicted"/>
<evidence type="ECO:0008006" key="3">
    <source>
        <dbReference type="Google" id="ProtNLM"/>
    </source>
</evidence>
<comment type="caution">
    <text evidence="1">The sequence shown here is derived from an EMBL/GenBank/DDBJ whole genome shotgun (WGS) entry which is preliminary data.</text>
</comment>
<reference evidence="1" key="1">
    <citation type="submission" date="2020-10" db="EMBL/GenBank/DDBJ databases">
        <authorList>
            <person name="Gilroy R."/>
        </authorList>
    </citation>
    <scope>NUCLEOTIDE SEQUENCE</scope>
    <source>
        <strain evidence="1">ChiW13-3771</strain>
    </source>
</reference>
<protein>
    <recommendedName>
        <fullName evidence="3">DUF4276 family protein</fullName>
    </recommendedName>
</protein>
<dbReference type="AlphaFoldDB" id="A0A9D1EG49"/>